<sequence>MSWLRVSSRHNAALLVDRIRSERSLSRSYSWPLCRQPLTPNEIEHMTYAEAIRPIRNRLRKFSYGSVLAELSRFIKAESTADDGKPHAPWLAERVAVWVLRDEPRMYGFVEISRQELRRCIDQAWKLADLAFTGFGPGRSFHLALRSWILPQIPHQREQELGPFARQIDLINQLQPNSHLYRLFEDNLGMPPMDFLGIATLFRKHSLEDISTVIAPRYRAGLRDIFGRVPVERFYQTMLIPREVTAEQFDEVSTDEWFQPNLLYRSPFTRLSNDAWYFWGRCCLDRNLGYALSDIVGRSENPGIRQSFEKLFEEYVGRSLNLTGLEILSEEQVRTRFSVGGKCCDFAVLDGVDVVLLEVKNKALTHTLPAAGTARDYASKLSATVKKADEQLRNVETFVHKTYPNAAVHKVVITYGDLFAAETDQLFTASADHFASGNPVYILSVDHVDRLIEAVRLKKCGFAMFFEDYTRRRSIPEKRLLLLSDLLNEAPYRGPELPPHLFDVYAPFYEKLMERARPKQMATAS</sequence>
<proteinExistence type="predicted"/>
<keyword evidence="2" id="KW-1185">Reference proteome</keyword>
<accession>A0ABY6Y0T5</accession>
<evidence type="ECO:0000313" key="2">
    <source>
        <dbReference type="Proteomes" id="UP000494120"/>
    </source>
</evidence>
<protein>
    <recommendedName>
        <fullName evidence="3">NERD domain-containing protein</fullName>
    </recommendedName>
</protein>
<organism evidence="1 2">
    <name type="scientific">Burkholderia aenigmatica</name>
    <dbReference type="NCBI Taxonomy" id="2015348"/>
    <lineage>
        <taxon>Bacteria</taxon>
        <taxon>Pseudomonadati</taxon>
        <taxon>Pseudomonadota</taxon>
        <taxon>Betaproteobacteria</taxon>
        <taxon>Burkholderiales</taxon>
        <taxon>Burkholderiaceae</taxon>
        <taxon>Burkholderia</taxon>
        <taxon>Burkholderia cepacia complex</taxon>
    </lineage>
</organism>
<dbReference type="Proteomes" id="UP000494120">
    <property type="component" value="Unassembled WGS sequence"/>
</dbReference>
<evidence type="ECO:0000313" key="1">
    <source>
        <dbReference type="EMBL" id="VWC95222.1"/>
    </source>
</evidence>
<gene>
    <name evidence="1" type="ORF">BLA17378_04852</name>
</gene>
<name>A0ABY6Y0T5_9BURK</name>
<comment type="caution">
    <text evidence="1">The sequence shown here is derived from an EMBL/GenBank/DDBJ whole genome shotgun (WGS) entry which is preliminary data.</text>
</comment>
<evidence type="ECO:0008006" key="3">
    <source>
        <dbReference type="Google" id="ProtNLM"/>
    </source>
</evidence>
<dbReference type="EMBL" id="CABVQG010000018">
    <property type="protein sequence ID" value="VWC95222.1"/>
    <property type="molecule type" value="Genomic_DNA"/>
</dbReference>
<reference evidence="1 2" key="1">
    <citation type="submission" date="2019-09" db="EMBL/GenBank/DDBJ databases">
        <authorList>
            <person name="Depoorter E."/>
        </authorList>
    </citation>
    <scope>NUCLEOTIDE SEQUENCE [LARGE SCALE GENOMIC DNA]</scope>
    <source>
        <strain evidence="1 2">R-17378</strain>
    </source>
</reference>